<evidence type="ECO:0000256" key="6">
    <source>
        <dbReference type="ARBA" id="ARBA00022825"/>
    </source>
</evidence>
<evidence type="ECO:0000256" key="3">
    <source>
        <dbReference type="ARBA" id="ARBA00022670"/>
    </source>
</evidence>
<organism evidence="8 9">
    <name type="scientific">Demequina zhanjiangensis</name>
    <dbReference type="NCBI Taxonomy" id="3051659"/>
    <lineage>
        <taxon>Bacteria</taxon>
        <taxon>Bacillati</taxon>
        <taxon>Actinomycetota</taxon>
        <taxon>Actinomycetes</taxon>
        <taxon>Micrococcales</taxon>
        <taxon>Demequinaceae</taxon>
        <taxon>Demequina</taxon>
    </lineage>
</organism>
<dbReference type="GO" id="GO:0006508">
    <property type="term" value="P:proteolysis"/>
    <property type="evidence" value="ECO:0007669"/>
    <property type="project" value="UniProtKB-KW"/>
</dbReference>
<comment type="caution">
    <text evidence="8">The sequence shown here is derived from an EMBL/GenBank/DDBJ whole genome shotgun (WGS) entry which is preliminary data.</text>
</comment>
<dbReference type="InterPro" id="IPR008256">
    <property type="entry name" value="Peptidase_S1B"/>
</dbReference>
<name>A0ABT8G3Q2_9MICO</name>
<comment type="similarity">
    <text evidence="2 7">Belongs to the peptidase S1B family.</text>
</comment>
<dbReference type="GO" id="GO:0008233">
    <property type="term" value="F:peptidase activity"/>
    <property type="evidence" value="ECO:0007669"/>
    <property type="project" value="UniProtKB-KW"/>
</dbReference>
<proteinExistence type="inferred from homology"/>
<evidence type="ECO:0000313" key="8">
    <source>
        <dbReference type="EMBL" id="MDN4473697.1"/>
    </source>
</evidence>
<dbReference type="PANTHER" id="PTHR43019:SF23">
    <property type="entry name" value="PROTEASE DO-LIKE 5, CHLOROPLASTIC"/>
    <property type="match status" value="1"/>
</dbReference>
<keyword evidence="9" id="KW-1185">Reference proteome</keyword>
<dbReference type="EC" id="3.4.21.-" evidence="7"/>
<dbReference type="SUPFAM" id="SSF50494">
    <property type="entry name" value="Trypsin-like serine proteases"/>
    <property type="match status" value="1"/>
</dbReference>
<dbReference type="PRINTS" id="PR00839">
    <property type="entry name" value="V8PROTEASE"/>
</dbReference>
<reference evidence="8" key="1">
    <citation type="submission" date="2023-06" db="EMBL/GenBank/DDBJ databases">
        <title>SYSU T00b26.</title>
        <authorList>
            <person name="Gao L."/>
            <person name="Fang B.-Z."/>
            <person name="Li W.-J."/>
        </authorList>
    </citation>
    <scope>NUCLEOTIDE SEQUENCE</scope>
    <source>
        <strain evidence="8">SYSU T00b26</strain>
    </source>
</reference>
<dbReference type="Gene3D" id="2.40.10.10">
    <property type="entry name" value="Trypsin-like serine proteases"/>
    <property type="match status" value="2"/>
</dbReference>
<evidence type="ECO:0000313" key="9">
    <source>
        <dbReference type="Proteomes" id="UP001172738"/>
    </source>
</evidence>
<feature type="signal peptide" evidence="7">
    <location>
        <begin position="1"/>
        <end position="21"/>
    </location>
</feature>
<gene>
    <name evidence="8" type="ORF">QQX04_11895</name>
</gene>
<comment type="subcellular location">
    <subcellularLocation>
        <location evidence="1">Secreted</location>
    </subcellularLocation>
</comment>
<keyword evidence="6 7" id="KW-0720">Serine protease</keyword>
<dbReference type="InterPro" id="IPR043504">
    <property type="entry name" value="Peptidase_S1_PA_chymotrypsin"/>
</dbReference>
<protein>
    <recommendedName>
        <fullName evidence="7">Serine protease</fullName>
        <ecNumber evidence="7">3.4.21.-</ecNumber>
    </recommendedName>
</protein>
<evidence type="ECO:0000256" key="5">
    <source>
        <dbReference type="ARBA" id="ARBA00022801"/>
    </source>
</evidence>
<dbReference type="PROSITE" id="PS51257">
    <property type="entry name" value="PROKAR_LIPOPROTEIN"/>
    <property type="match status" value="1"/>
</dbReference>
<keyword evidence="4 7" id="KW-0732">Signal</keyword>
<dbReference type="InterPro" id="IPR009003">
    <property type="entry name" value="Peptidase_S1_PA"/>
</dbReference>
<dbReference type="PANTHER" id="PTHR43019">
    <property type="entry name" value="SERINE ENDOPROTEASE DEGS"/>
    <property type="match status" value="1"/>
</dbReference>
<dbReference type="RefSeq" id="WP_301129476.1">
    <property type="nucleotide sequence ID" value="NZ_JAUHPV010000007.1"/>
</dbReference>
<evidence type="ECO:0000256" key="1">
    <source>
        <dbReference type="ARBA" id="ARBA00004613"/>
    </source>
</evidence>
<keyword evidence="5 7" id="KW-0378">Hydrolase</keyword>
<keyword evidence="3 7" id="KW-0645">Protease</keyword>
<sequence length="246" mass="25624">MTPARATGSLALGLALLGTLAGCSALPAPPPPLPDSFVPAVSASAATSYVSEDGFTLTEHTAYRVRVRTCDGWSTGTAFAIDAHTLVTNRHVVEGAALVTLTSYDGREMEVAEVQSDTEADLALLTVDEELDEWLELADEDPVFGDDVTVSGYPEGDVLTTVTGPYRNMAPEVFGTDPDEVLVIRVTAAPGSSGSAVVNAEDEVVGVLYAVDTEGLGWAYAVSLDSLTTMLDDPGVREPVAEICAS</sequence>
<evidence type="ECO:0000256" key="7">
    <source>
        <dbReference type="RuleBase" id="RU004296"/>
    </source>
</evidence>
<dbReference type="EMBL" id="JAUHPV010000007">
    <property type="protein sequence ID" value="MDN4473697.1"/>
    <property type="molecule type" value="Genomic_DNA"/>
</dbReference>
<evidence type="ECO:0000256" key="2">
    <source>
        <dbReference type="ARBA" id="ARBA00008764"/>
    </source>
</evidence>
<feature type="chain" id="PRO_5044971096" description="Serine protease" evidence="7">
    <location>
        <begin position="22"/>
        <end position="246"/>
    </location>
</feature>
<dbReference type="Proteomes" id="UP001172738">
    <property type="component" value="Unassembled WGS sequence"/>
</dbReference>
<dbReference type="Pfam" id="PF13365">
    <property type="entry name" value="Trypsin_2"/>
    <property type="match status" value="1"/>
</dbReference>
<evidence type="ECO:0000256" key="4">
    <source>
        <dbReference type="ARBA" id="ARBA00022729"/>
    </source>
</evidence>
<accession>A0ABT8G3Q2</accession>